<evidence type="ECO:0000313" key="1">
    <source>
        <dbReference type="EMBL" id="JAH56052.1"/>
    </source>
</evidence>
<organism evidence="1">
    <name type="scientific">Anguilla anguilla</name>
    <name type="common">European freshwater eel</name>
    <name type="synonym">Muraena anguilla</name>
    <dbReference type="NCBI Taxonomy" id="7936"/>
    <lineage>
        <taxon>Eukaryota</taxon>
        <taxon>Metazoa</taxon>
        <taxon>Chordata</taxon>
        <taxon>Craniata</taxon>
        <taxon>Vertebrata</taxon>
        <taxon>Euteleostomi</taxon>
        <taxon>Actinopterygii</taxon>
        <taxon>Neopterygii</taxon>
        <taxon>Teleostei</taxon>
        <taxon>Anguilliformes</taxon>
        <taxon>Anguillidae</taxon>
        <taxon>Anguilla</taxon>
    </lineage>
</organism>
<name>A0A0E9TRG9_ANGAN</name>
<protein>
    <submittedName>
        <fullName evidence="1">Uncharacterized protein</fullName>
    </submittedName>
</protein>
<dbReference type="AlphaFoldDB" id="A0A0E9TRG9"/>
<sequence>MCMVKLMEFFNKNNKINKSNQYPRLFWILVFK</sequence>
<dbReference type="EMBL" id="GBXM01052525">
    <property type="protein sequence ID" value="JAH56052.1"/>
    <property type="molecule type" value="Transcribed_RNA"/>
</dbReference>
<proteinExistence type="predicted"/>
<accession>A0A0E9TRG9</accession>
<reference evidence="1" key="2">
    <citation type="journal article" date="2015" name="Fish Shellfish Immunol.">
        <title>Early steps in the European eel (Anguilla anguilla)-Vibrio vulnificus interaction in the gills: Role of the RtxA13 toxin.</title>
        <authorList>
            <person name="Callol A."/>
            <person name="Pajuelo D."/>
            <person name="Ebbesson L."/>
            <person name="Teles M."/>
            <person name="MacKenzie S."/>
            <person name="Amaro C."/>
        </authorList>
    </citation>
    <scope>NUCLEOTIDE SEQUENCE</scope>
</reference>
<reference evidence="1" key="1">
    <citation type="submission" date="2014-11" db="EMBL/GenBank/DDBJ databases">
        <authorList>
            <person name="Amaro Gonzalez C."/>
        </authorList>
    </citation>
    <scope>NUCLEOTIDE SEQUENCE</scope>
</reference>